<dbReference type="AlphaFoldDB" id="A0A9P4HLQ8"/>
<protein>
    <submittedName>
        <fullName evidence="1">Uncharacterized protein</fullName>
    </submittedName>
</protein>
<evidence type="ECO:0000313" key="1">
    <source>
        <dbReference type="EMBL" id="KAF2036559.1"/>
    </source>
</evidence>
<dbReference type="Proteomes" id="UP000799777">
    <property type="component" value="Unassembled WGS sequence"/>
</dbReference>
<proteinExistence type="predicted"/>
<name>A0A9P4HLQ8_9PLEO</name>
<feature type="non-terminal residue" evidence="1">
    <location>
        <position position="252"/>
    </location>
</feature>
<dbReference type="OrthoDB" id="3795238at2759"/>
<gene>
    <name evidence="1" type="ORF">EK21DRAFT_40322</name>
</gene>
<accession>A0A9P4HLQ8</accession>
<dbReference type="EMBL" id="ML978154">
    <property type="protein sequence ID" value="KAF2036559.1"/>
    <property type="molecule type" value="Genomic_DNA"/>
</dbReference>
<evidence type="ECO:0000313" key="2">
    <source>
        <dbReference type="Proteomes" id="UP000799777"/>
    </source>
</evidence>
<sequence length="252" mass="29458">MEVFGTVGAAIMLGPELLKLCRWLRRTFKAIKYAPRDLNKLVKEMEIFTGLYEDFYDMCTSDFKYRSRSARPVRLLVAWAQDAMRGLEKLHARVQALGGGLANSKLDKLIAYVRWHFSENEVKLLRSLLRVARESIIGFSNIRAIEKLDDQLEELRATIAQGIQQTNEEQVGLDLEARFEILAQKKRNRRQQRHANDKRLQEAQLEMTEQQEIKSRKSDVIPRTKHLLQFTRSVEEYVEEVLPAQESGRRRR</sequence>
<keyword evidence="2" id="KW-1185">Reference proteome</keyword>
<organism evidence="1 2">
    <name type="scientific">Setomelanomma holmii</name>
    <dbReference type="NCBI Taxonomy" id="210430"/>
    <lineage>
        <taxon>Eukaryota</taxon>
        <taxon>Fungi</taxon>
        <taxon>Dikarya</taxon>
        <taxon>Ascomycota</taxon>
        <taxon>Pezizomycotina</taxon>
        <taxon>Dothideomycetes</taxon>
        <taxon>Pleosporomycetidae</taxon>
        <taxon>Pleosporales</taxon>
        <taxon>Pleosporineae</taxon>
        <taxon>Phaeosphaeriaceae</taxon>
        <taxon>Setomelanomma</taxon>
    </lineage>
</organism>
<reference evidence="1" key="1">
    <citation type="journal article" date="2020" name="Stud. Mycol.">
        <title>101 Dothideomycetes genomes: a test case for predicting lifestyles and emergence of pathogens.</title>
        <authorList>
            <person name="Haridas S."/>
            <person name="Albert R."/>
            <person name="Binder M."/>
            <person name="Bloem J."/>
            <person name="Labutti K."/>
            <person name="Salamov A."/>
            <person name="Andreopoulos B."/>
            <person name="Baker S."/>
            <person name="Barry K."/>
            <person name="Bills G."/>
            <person name="Bluhm B."/>
            <person name="Cannon C."/>
            <person name="Castanera R."/>
            <person name="Culley D."/>
            <person name="Daum C."/>
            <person name="Ezra D."/>
            <person name="Gonzalez J."/>
            <person name="Henrissat B."/>
            <person name="Kuo A."/>
            <person name="Liang C."/>
            <person name="Lipzen A."/>
            <person name="Lutzoni F."/>
            <person name="Magnuson J."/>
            <person name="Mondo S."/>
            <person name="Nolan M."/>
            <person name="Ohm R."/>
            <person name="Pangilinan J."/>
            <person name="Park H.-J."/>
            <person name="Ramirez L."/>
            <person name="Alfaro M."/>
            <person name="Sun H."/>
            <person name="Tritt A."/>
            <person name="Yoshinaga Y."/>
            <person name="Zwiers L.-H."/>
            <person name="Turgeon B."/>
            <person name="Goodwin S."/>
            <person name="Spatafora J."/>
            <person name="Crous P."/>
            <person name="Grigoriev I."/>
        </authorList>
    </citation>
    <scope>NUCLEOTIDE SEQUENCE</scope>
    <source>
        <strain evidence="1">CBS 110217</strain>
    </source>
</reference>
<comment type="caution">
    <text evidence="1">The sequence shown here is derived from an EMBL/GenBank/DDBJ whole genome shotgun (WGS) entry which is preliminary data.</text>
</comment>